<evidence type="ECO:0000313" key="3">
    <source>
        <dbReference type="Proteomes" id="UP000006860"/>
    </source>
</evidence>
<dbReference type="RefSeq" id="WP_013630140.1">
    <property type="nucleotide sequence ID" value="NC_015174.1"/>
</dbReference>
<evidence type="ECO:0000313" key="2">
    <source>
        <dbReference type="EMBL" id="ADY61421.1"/>
    </source>
</evidence>
<dbReference type="AlphaFoldDB" id="F0SSU3"/>
<dbReference type="EMBL" id="CP002546">
    <property type="protein sequence ID" value="ADY61421.1"/>
    <property type="molecule type" value="Genomic_DNA"/>
</dbReference>
<gene>
    <name evidence="2" type="ordered locus">Plabr_3837</name>
</gene>
<reference evidence="3" key="1">
    <citation type="submission" date="2011-02" db="EMBL/GenBank/DDBJ databases">
        <title>The complete genome of Planctomyces brasiliensis DSM 5305.</title>
        <authorList>
            <person name="Lucas S."/>
            <person name="Copeland A."/>
            <person name="Lapidus A."/>
            <person name="Bruce D."/>
            <person name="Goodwin L."/>
            <person name="Pitluck S."/>
            <person name="Kyrpides N."/>
            <person name="Mavromatis K."/>
            <person name="Pagani I."/>
            <person name="Ivanova N."/>
            <person name="Ovchinnikova G."/>
            <person name="Lu M."/>
            <person name="Detter J.C."/>
            <person name="Han C."/>
            <person name="Land M."/>
            <person name="Hauser L."/>
            <person name="Markowitz V."/>
            <person name="Cheng J.-F."/>
            <person name="Hugenholtz P."/>
            <person name="Woyke T."/>
            <person name="Wu D."/>
            <person name="Tindall B."/>
            <person name="Pomrenke H.G."/>
            <person name="Brambilla E."/>
            <person name="Klenk H.-P."/>
            <person name="Eisen J.A."/>
        </authorList>
    </citation>
    <scope>NUCLEOTIDE SEQUENCE [LARGE SCALE GENOMIC DNA]</scope>
    <source>
        <strain evidence="3">ATCC 49424 / DSM 5305 / JCM 21570 / NBRC 103401 / IFAM 1448</strain>
    </source>
</reference>
<feature type="region of interest" description="Disordered" evidence="1">
    <location>
        <begin position="708"/>
        <end position="733"/>
    </location>
</feature>
<dbReference type="KEGG" id="pbs:Plabr_3837"/>
<dbReference type="HOGENOM" id="CLU_022525_0_0_0"/>
<proteinExistence type="predicted"/>
<dbReference type="OrthoDB" id="1401598at2"/>
<evidence type="ECO:0000256" key="1">
    <source>
        <dbReference type="SAM" id="MobiDB-lite"/>
    </source>
</evidence>
<dbReference type="Proteomes" id="UP000006860">
    <property type="component" value="Chromosome"/>
</dbReference>
<dbReference type="STRING" id="756272.Plabr_3837"/>
<dbReference type="eggNOG" id="ENOG50337PV">
    <property type="taxonomic scope" value="Bacteria"/>
</dbReference>
<sequence length="733" mass="84213">MSRRRLEFALEELKPEQWRIFEEFASSFLAVQFPQLRTTATTNDKGRDGECFSSEGKPTEFFQFSVSVDWKTKIRKTQKRLATTFPSARILRYVTNQSIRADGDAIKEEMLSKGIVLDILDKGWFVDRIDTDESRQVAAEYLAEHTVDPLLQQNGILPKTPIPLTENETLAALTFLQLQWEDDNRDKGLTRICFEALVRTALRGTSEQHHASKEDIYTRISAILPHNNETRVRSLIDSTLSRLNKRTLKGRPSDDRYWLSRDDSQRLTSRLAEAEYSSRALDNEIQHALKRVLEATDEHRTDLNHLTSLCRLSLDRYLMTRGERFAIAVANDQLERIGSDGLTESIRMVVHDPSNNVAYTDHKAIENIFLSSIQDLLSDPSDSVQKYLRSRADAYTLMAFLEHTPDVQRAVKKMFSHGKIWLDTSILLPLLAESLLPTDMQRFSHMLDASSAAGLSLRVTQGVITETERHINMCNTYMCRSPGRWQGRVPYLAQAFLFSGRGALDFPSWIETFVGTERPEDDIADYIADRWSIQVESLKEDERRANEEVKEKIFKVWYDNHQKRREAKQFQPDESITRQAAEHDVECYLGVVEKRRLDNRSPLGHAYWWLTLDGTAFRFAEDIRSVLKTETPSSPIMSADFLVNYLSVGPIRSRVSKLQEQALPIALDIGLEEIPVDLLAEAEKIRLEASDLPERLIQRRVRDGLDRLKRQQGRPSAVGMDSVLKDIKKSHQR</sequence>
<feature type="compositionally biased region" description="Basic and acidic residues" evidence="1">
    <location>
        <begin position="723"/>
        <end position="733"/>
    </location>
</feature>
<organism evidence="2 3">
    <name type="scientific">Rubinisphaera brasiliensis (strain ATCC 49424 / DSM 5305 / JCM 21570 / IAM 15109 / NBRC 103401 / IFAM 1448)</name>
    <name type="common">Planctomyces brasiliensis</name>
    <dbReference type="NCBI Taxonomy" id="756272"/>
    <lineage>
        <taxon>Bacteria</taxon>
        <taxon>Pseudomonadati</taxon>
        <taxon>Planctomycetota</taxon>
        <taxon>Planctomycetia</taxon>
        <taxon>Planctomycetales</taxon>
        <taxon>Planctomycetaceae</taxon>
        <taxon>Rubinisphaera</taxon>
    </lineage>
</organism>
<protein>
    <submittedName>
        <fullName evidence="2">Uncharacterized protein</fullName>
    </submittedName>
</protein>
<accession>F0SSU3</accession>
<keyword evidence="3" id="KW-1185">Reference proteome</keyword>
<name>F0SSU3_RUBBR</name>